<evidence type="ECO:0000313" key="3">
    <source>
        <dbReference type="Proteomes" id="UP001499979"/>
    </source>
</evidence>
<accession>A0ABN1UC34</accession>
<dbReference type="Gene3D" id="3.40.830.10">
    <property type="entry name" value="LigB-like"/>
    <property type="match status" value="1"/>
</dbReference>
<sequence>MSQVVGSISLSHSPLWNLAPDPAPGEEGGTFVHEVDRARGIVEQLRPDAIVIFGPDHARGVFYDILPPFTIGIERVEGVGDYHTPKGELPLAKALAGAIHAGAMARGFDPAISLDMRIDHGLTQVYARLVPDLDIPIVPVIVNSGCSPLPTFARTFDFGTAVGEAIRDFVGPERVLVIGSGGMSHWPASTDAFDPSITPEWRDFLIHGRPRVDEMEAGRVAKAQALADGDATGRVEAGWDQGLLARVLADPGVFRTLDEEDVMHLGGPGAHEIRTWAAATAAWGGKLEWSAYEPVPKWITGMGIVASTAPAPPAP</sequence>
<name>A0ABN1UC34_9ACTN</name>
<comment type="caution">
    <text evidence="2">The sequence shown here is derived from an EMBL/GenBank/DDBJ whole genome shotgun (WGS) entry which is preliminary data.</text>
</comment>
<dbReference type="EMBL" id="BAAAJE010000006">
    <property type="protein sequence ID" value="GAA1135960.1"/>
    <property type="molecule type" value="Genomic_DNA"/>
</dbReference>
<evidence type="ECO:0000259" key="1">
    <source>
        <dbReference type="Pfam" id="PF02900"/>
    </source>
</evidence>
<dbReference type="SUPFAM" id="SSF53213">
    <property type="entry name" value="LigB-like"/>
    <property type="match status" value="1"/>
</dbReference>
<evidence type="ECO:0000313" key="2">
    <source>
        <dbReference type="EMBL" id="GAA1135960.1"/>
    </source>
</evidence>
<protein>
    <submittedName>
        <fullName evidence="2">2,3-dihydroxyphenylpropionate 1,2-dioxygenase</fullName>
    </submittedName>
</protein>
<dbReference type="Proteomes" id="UP001499979">
    <property type="component" value="Unassembled WGS sequence"/>
</dbReference>
<dbReference type="Pfam" id="PF02900">
    <property type="entry name" value="LigB"/>
    <property type="match status" value="1"/>
</dbReference>
<organism evidence="2 3">
    <name type="scientific">Nocardioides aquiterrae</name>
    <dbReference type="NCBI Taxonomy" id="203799"/>
    <lineage>
        <taxon>Bacteria</taxon>
        <taxon>Bacillati</taxon>
        <taxon>Actinomycetota</taxon>
        <taxon>Actinomycetes</taxon>
        <taxon>Propionibacteriales</taxon>
        <taxon>Nocardioidaceae</taxon>
        <taxon>Nocardioides</taxon>
    </lineage>
</organism>
<reference evidence="2 3" key="1">
    <citation type="journal article" date="2019" name="Int. J. Syst. Evol. Microbiol.">
        <title>The Global Catalogue of Microorganisms (GCM) 10K type strain sequencing project: providing services to taxonomists for standard genome sequencing and annotation.</title>
        <authorList>
            <consortium name="The Broad Institute Genomics Platform"/>
            <consortium name="The Broad Institute Genome Sequencing Center for Infectious Disease"/>
            <person name="Wu L."/>
            <person name="Ma J."/>
        </authorList>
    </citation>
    <scope>NUCLEOTIDE SEQUENCE [LARGE SCALE GENOMIC DNA]</scope>
    <source>
        <strain evidence="2 3">JCM 11813</strain>
    </source>
</reference>
<keyword evidence="3" id="KW-1185">Reference proteome</keyword>
<feature type="domain" description="Extradiol ring-cleavage dioxygenase class III enzyme subunit B" evidence="1">
    <location>
        <begin position="8"/>
        <end position="300"/>
    </location>
</feature>
<dbReference type="RefSeq" id="WP_343906885.1">
    <property type="nucleotide sequence ID" value="NZ_BAAAJE010000006.1"/>
</dbReference>
<proteinExistence type="predicted"/>
<gene>
    <name evidence="2" type="ORF">GCM10009606_15180</name>
</gene>
<dbReference type="InterPro" id="IPR004183">
    <property type="entry name" value="Xdiol_dOase_suB"/>
</dbReference>